<keyword evidence="1" id="KW-0436">Ligase</keyword>
<dbReference type="Proteomes" id="UP000221165">
    <property type="component" value="Unassembled WGS sequence"/>
</dbReference>
<feature type="domain" description="Arginyl-tRNA synthetase catalytic core" evidence="2">
    <location>
        <begin position="12"/>
        <end position="100"/>
    </location>
</feature>
<dbReference type="Pfam" id="PF00750">
    <property type="entry name" value="tRNA-synt_1d"/>
    <property type="match status" value="1"/>
</dbReference>
<keyword evidence="4" id="KW-1185">Reference proteome</keyword>
<dbReference type="RefSeq" id="XP_067916535.1">
    <property type="nucleotide sequence ID" value="XM_068071489.1"/>
</dbReference>
<evidence type="ECO:0000313" key="4">
    <source>
        <dbReference type="Proteomes" id="UP000221165"/>
    </source>
</evidence>
<dbReference type="OrthoDB" id="68056at2759"/>
<dbReference type="Gene3D" id="3.40.50.620">
    <property type="entry name" value="HUPs"/>
    <property type="match status" value="1"/>
</dbReference>
<comment type="similarity">
    <text evidence="1">Belongs to the class-I aminoacyl-tRNA synthetase family.</text>
</comment>
<evidence type="ECO:0000256" key="1">
    <source>
        <dbReference type="RuleBase" id="RU363038"/>
    </source>
</evidence>
<dbReference type="InterPro" id="IPR001278">
    <property type="entry name" value="Arg-tRNA-ligase"/>
</dbReference>
<dbReference type="SUPFAM" id="SSF52374">
    <property type="entry name" value="Nucleotidylyl transferase"/>
    <property type="match status" value="1"/>
</dbReference>
<dbReference type="PANTHER" id="PTHR11956:SF5">
    <property type="entry name" value="ARGININE--TRNA LIGASE, CYTOPLASMIC"/>
    <property type="match status" value="1"/>
</dbReference>
<reference evidence="3 4" key="1">
    <citation type="journal article" date="2017" name="Int. J. Parasitol.">
        <title>The genome of the protozoan parasite Cystoisospora suis and a reverse vaccinology approach to identify vaccine candidates.</title>
        <authorList>
            <person name="Palmieri N."/>
            <person name="Shrestha A."/>
            <person name="Ruttkowski B."/>
            <person name="Beck T."/>
            <person name="Vogl C."/>
            <person name="Tomley F."/>
            <person name="Blake D.P."/>
            <person name="Joachim A."/>
        </authorList>
    </citation>
    <scope>NUCLEOTIDE SEQUENCE [LARGE SCALE GENOMIC DNA]</scope>
    <source>
        <strain evidence="3 4">Wien I</strain>
    </source>
</reference>
<keyword evidence="1 3" id="KW-0030">Aminoacyl-tRNA synthetase</keyword>
<comment type="caution">
    <text evidence="3">The sequence shown here is derived from an EMBL/GenBank/DDBJ whole genome shotgun (WGS) entry which is preliminary data.</text>
</comment>
<keyword evidence="1" id="KW-0547">Nucleotide-binding</keyword>
<evidence type="ECO:0000313" key="3">
    <source>
        <dbReference type="EMBL" id="PHJ14800.1"/>
    </source>
</evidence>
<dbReference type="PANTHER" id="PTHR11956">
    <property type="entry name" value="ARGINYL-TRNA SYNTHETASE"/>
    <property type="match status" value="1"/>
</dbReference>
<feature type="non-terminal residue" evidence="3">
    <location>
        <position position="104"/>
    </location>
</feature>
<dbReference type="GO" id="GO:0004814">
    <property type="term" value="F:arginine-tRNA ligase activity"/>
    <property type="evidence" value="ECO:0007669"/>
    <property type="project" value="InterPro"/>
</dbReference>
<dbReference type="InterPro" id="IPR014729">
    <property type="entry name" value="Rossmann-like_a/b/a_fold"/>
</dbReference>
<sequence>MYDLFSSFLCCRLIDRKGDWLIYITDMGQESHFLKIFAAAEMAGWHKPPKTRLSHMGFGVVQGQDGKRFKTRSGEVVKLVDLLDEAKARALSELQKRSREEDEE</sequence>
<dbReference type="EMBL" id="MIGC01011227">
    <property type="protein sequence ID" value="PHJ14800.1"/>
    <property type="molecule type" value="Genomic_DNA"/>
</dbReference>
<dbReference type="AlphaFoldDB" id="A0A2C6JSL0"/>
<dbReference type="GO" id="GO:0006420">
    <property type="term" value="P:arginyl-tRNA aminoacylation"/>
    <property type="evidence" value="ECO:0007669"/>
    <property type="project" value="InterPro"/>
</dbReference>
<dbReference type="InterPro" id="IPR035684">
    <property type="entry name" value="ArgRS_core"/>
</dbReference>
<keyword evidence="1" id="KW-0067">ATP-binding</keyword>
<protein>
    <submittedName>
        <fullName evidence="3">Arginyl-trna synthetase family protein</fullName>
    </submittedName>
</protein>
<organism evidence="3 4">
    <name type="scientific">Cystoisospora suis</name>
    <dbReference type="NCBI Taxonomy" id="483139"/>
    <lineage>
        <taxon>Eukaryota</taxon>
        <taxon>Sar</taxon>
        <taxon>Alveolata</taxon>
        <taxon>Apicomplexa</taxon>
        <taxon>Conoidasida</taxon>
        <taxon>Coccidia</taxon>
        <taxon>Eucoccidiorida</taxon>
        <taxon>Eimeriorina</taxon>
        <taxon>Sarcocystidae</taxon>
        <taxon>Cystoisospora</taxon>
    </lineage>
</organism>
<dbReference type="GO" id="GO:0005524">
    <property type="term" value="F:ATP binding"/>
    <property type="evidence" value="ECO:0007669"/>
    <property type="project" value="UniProtKB-KW"/>
</dbReference>
<gene>
    <name evidence="3" type="ORF">CSUI_011390</name>
</gene>
<dbReference type="VEuPathDB" id="ToxoDB:CSUI_011390"/>
<name>A0A2C6JSL0_9APIC</name>
<proteinExistence type="inferred from homology"/>
<evidence type="ECO:0000259" key="2">
    <source>
        <dbReference type="Pfam" id="PF00750"/>
    </source>
</evidence>
<accession>A0A2C6JSL0</accession>
<dbReference type="GeneID" id="94434700"/>
<keyword evidence="1" id="KW-0648">Protein biosynthesis</keyword>